<reference evidence="4 5" key="1">
    <citation type="journal article" date="2014" name="Genome Biol. Evol.">
        <title>The secreted proteins of Achlya hypogyna and Thraustotheca clavata identify the ancestral oomycete secretome and reveal gene acquisitions by horizontal gene transfer.</title>
        <authorList>
            <person name="Misner I."/>
            <person name="Blouin N."/>
            <person name="Leonard G."/>
            <person name="Richards T.A."/>
            <person name="Lane C.E."/>
        </authorList>
    </citation>
    <scope>NUCLEOTIDE SEQUENCE [LARGE SCALE GENOMIC DNA]</scope>
    <source>
        <strain evidence="4 5">ATCC 34112</strain>
    </source>
</reference>
<dbReference type="InterPro" id="IPR032755">
    <property type="entry name" value="TSNAXIP1_N"/>
</dbReference>
<evidence type="ECO:0000313" key="4">
    <source>
        <dbReference type="EMBL" id="OQR92453.1"/>
    </source>
</evidence>
<dbReference type="Pfam" id="PF15739">
    <property type="entry name" value="TSNAXIP1_N"/>
    <property type="match status" value="1"/>
</dbReference>
<keyword evidence="1 2" id="KW-0175">Coiled coil</keyword>
<dbReference type="Proteomes" id="UP000243217">
    <property type="component" value="Unassembled WGS sequence"/>
</dbReference>
<feature type="coiled-coil region" evidence="2">
    <location>
        <begin position="261"/>
        <end position="288"/>
    </location>
</feature>
<evidence type="ECO:0000259" key="3">
    <source>
        <dbReference type="Pfam" id="PF15739"/>
    </source>
</evidence>
<dbReference type="PANTHER" id="PTHR16306:SF0">
    <property type="entry name" value="TRANSLIN-ASSOCIATED FACTOR X-INTERACTING PROTEIN 1"/>
    <property type="match status" value="1"/>
</dbReference>
<dbReference type="GO" id="GO:0005737">
    <property type="term" value="C:cytoplasm"/>
    <property type="evidence" value="ECO:0007669"/>
    <property type="project" value="TreeGrafter"/>
</dbReference>
<dbReference type="PANTHER" id="PTHR16306">
    <property type="entry name" value="TRANSLIN-ASSOCIATED FACTOR X-INTERACTING PROTEIN 1"/>
    <property type="match status" value="1"/>
</dbReference>
<proteinExistence type="predicted"/>
<dbReference type="AlphaFoldDB" id="A0A1V9Z370"/>
<evidence type="ECO:0000256" key="1">
    <source>
        <dbReference type="ARBA" id="ARBA00023054"/>
    </source>
</evidence>
<gene>
    <name evidence="4" type="ORF">THRCLA_08697</name>
</gene>
<sequence>MDIVDIISKYKKQSEALPPIDGNFHNVVPSPPSHRHKPKTPSKKINLIQHPLYFVKTNDKLLPDHRKYVLFKNLFAELIVSQLDLNAKDFAQGDCAAPSIDCWPLNCRTNKDDGVNNNRKQPTRPEKIQAKPLLLQQLESFLAKELSIVGSVSEDTLCEGNTQARLARLQVYRECFLLLIEDFKTYQPLLLRIKAEYEALIDIYTMKVSKIPQYEATIRTMEQEAQNVISERNLVNKMKVKTLKKQLKATQAMLTSYAATNATYEDTKTKLTEELEEQTKKLNDVMATNQMLVHSMKRQDERQKQHDSQVNTKLIFMLHNSTFQLSELHGTLQSITTKYSRAQEEISELRSSISMLEEKAGGVDVSADKATINHLTHEIQDLLHIKSLYDKSLQQPKLGVTDDESISFGIQAIQSRKLDINDIFGNDGVPTSVNIFIEGLIDCISRKKTLSTPSVFMTQTQPEETFEQVEKTNEIVDSGEVLMGKGMEDIIPDYLRFDGFVRNLYYSKRDAERWINDIWQQKDMAEKLTLHGNNIATARKKAIVPAGGHHASFLISQAHSYQIFIPLRQYFPTYLNKKFPNRADAVECNIFYFGAYNLCSALEQYNYSCECRVFQLILHGQVPEGARVDQLEVVYIVHEAYATLEKNEGESAINSKRKGLVSVGGV</sequence>
<accession>A0A1V9Z370</accession>
<feature type="domain" description="Translin-associated factor X-interacting protein 1 N-terminal" evidence="3">
    <location>
        <begin position="140"/>
        <end position="252"/>
    </location>
</feature>
<evidence type="ECO:0000256" key="2">
    <source>
        <dbReference type="SAM" id="Coils"/>
    </source>
</evidence>
<protein>
    <recommendedName>
        <fullName evidence="3">Translin-associated factor X-interacting protein 1 N-terminal domain-containing protein</fullName>
    </recommendedName>
</protein>
<feature type="coiled-coil region" evidence="2">
    <location>
        <begin position="332"/>
        <end position="359"/>
    </location>
</feature>
<dbReference type="EMBL" id="JNBS01002327">
    <property type="protein sequence ID" value="OQR92453.1"/>
    <property type="molecule type" value="Genomic_DNA"/>
</dbReference>
<evidence type="ECO:0000313" key="5">
    <source>
        <dbReference type="Proteomes" id="UP000243217"/>
    </source>
</evidence>
<dbReference type="STRING" id="74557.A0A1V9Z370"/>
<keyword evidence="5" id="KW-1185">Reference proteome</keyword>
<dbReference type="OrthoDB" id="261426at2759"/>
<organism evidence="4 5">
    <name type="scientific">Thraustotheca clavata</name>
    <dbReference type="NCBI Taxonomy" id="74557"/>
    <lineage>
        <taxon>Eukaryota</taxon>
        <taxon>Sar</taxon>
        <taxon>Stramenopiles</taxon>
        <taxon>Oomycota</taxon>
        <taxon>Saprolegniomycetes</taxon>
        <taxon>Saprolegniales</taxon>
        <taxon>Achlyaceae</taxon>
        <taxon>Thraustotheca</taxon>
    </lineage>
</organism>
<comment type="caution">
    <text evidence="4">The sequence shown here is derived from an EMBL/GenBank/DDBJ whole genome shotgun (WGS) entry which is preliminary data.</text>
</comment>
<name>A0A1V9Z370_9STRA</name>